<evidence type="ECO:0000256" key="1">
    <source>
        <dbReference type="SAM" id="Phobius"/>
    </source>
</evidence>
<protein>
    <recommendedName>
        <fullName evidence="3">DoxX family protein</fullName>
    </recommendedName>
</protein>
<reference evidence="2" key="2">
    <citation type="journal article" date="2018" name="ISME J.">
        <title>A dynamic microbial community with high functional redundancy inhabits the cold, oxic subseafloor aquifer.</title>
        <authorList>
            <person name="Tully B.J."/>
            <person name="Wheat C.G."/>
            <person name="Glazer B.T."/>
            <person name="Huber J.A."/>
        </authorList>
    </citation>
    <scope>NUCLEOTIDE SEQUENCE</scope>
    <source>
        <strain evidence="2">NORP83</strain>
    </source>
</reference>
<keyword evidence="1" id="KW-0472">Membrane</keyword>
<organism evidence="2">
    <name type="scientific">OCS116 cluster bacterium</name>
    <dbReference type="NCBI Taxonomy" id="2030921"/>
    <lineage>
        <taxon>Bacteria</taxon>
        <taxon>Pseudomonadati</taxon>
        <taxon>Pseudomonadota</taxon>
        <taxon>Alphaproteobacteria</taxon>
        <taxon>OCS116 cluster</taxon>
    </lineage>
</organism>
<sequence length="156" mass="17997">MNKINNSNLTPYLALFWLVFWLFNGLDKFLYQTDMGVLTWYGKDRGWQFLTYITNMKLSVDLVGPILWFAGIWEVVVSLFFAAFLWSQVSNQNQSKNRNLRIYDIALKISLLTFTGFCAFDIVVGDRAELLEHSTYIGVVGVSYLISHVEKIMSNS</sequence>
<dbReference type="EMBL" id="NVUS01000005">
    <property type="protein sequence ID" value="PCJ02056.1"/>
    <property type="molecule type" value="Genomic_DNA"/>
</dbReference>
<feature type="transmembrane region" description="Helical" evidence="1">
    <location>
        <begin position="66"/>
        <end position="85"/>
    </location>
</feature>
<comment type="caution">
    <text evidence="2">The sequence shown here is derived from an EMBL/GenBank/DDBJ whole genome shotgun (WGS) entry which is preliminary data.</text>
</comment>
<keyword evidence="1" id="KW-1133">Transmembrane helix</keyword>
<dbReference type="AlphaFoldDB" id="A0A2A4Z697"/>
<gene>
    <name evidence="2" type="ORF">COB13_05525</name>
</gene>
<evidence type="ECO:0000313" key="2">
    <source>
        <dbReference type="EMBL" id="PCJ02056.1"/>
    </source>
</evidence>
<evidence type="ECO:0008006" key="3">
    <source>
        <dbReference type="Google" id="ProtNLM"/>
    </source>
</evidence>
<feature type="transmembrane region" description="Helical" evidence="1">
    <location>
        <begin position="105"/>
        <end position="124"/>
    </location>
</feature>
<keyword evidence="1" id="KW-0812">Transmembrane</keyword>
<reference key="1">
    <citation type="submission" date="2017-08" db="EMBL/GenBank/DDBJ databases">
        <title>A dynamic microbial community with high functional redundancy inhabits the cold, oxic subseafloor aquifer.</title>
        <authorList>
            <person name="Tully B.J."/>
            <person name="Wheat C.G."/>
            <person name="Glazer B.T."/>
            <person name="Huber J.A."/>
        </authorList>
    </citation>
    <scope>NUCLEOTIDE SEQUENCE [LARGE SCALE GENOMIC DNA]</scope>
</reference>
<feature type="transmembrane region" description="Helical" evidence="1">
    <location>
        <begin position="12"/>
        <end position="31"/>
    </location>
</feature>
<accession>A0A2A4Z697</accession>
<name>A0A2A4Z697_9PROT</name>
<proteinExistence type="predicted"/>